<dbReference type="Pfam" id="PF00892">
    <property type="entry name" value="EamA"/>
    <property type="match status" value="2"/>
</dbReference>
<comment type="caution">
    <text evidence="8">The sequence shown here is derived from an EMBL/GenBank/DDBJ whole genome shotgun (WGS) entry which is preliminary data.</text>
</comment>
<feature type="transmembrane region" description="Helical" evidence="6">
    <location>
        <begin position="121"/>
        <end position="139"/>
    </location>
</feature>
<feature type="transmembrane region" description="Helical" evidence="6">
    <location>
        <begin position="211"/>
        <end position="235"/>
    </location>
</feature>
<dbReference type="InterPro" id="IPR000620">
    <property type="entry name" value="EamA_dom"/>
</dbReference>
<dbReference type="SUPFAM" id="SSF103481">
    <property type="entry name" value="Multidrug resistance efflux transporter EmrE"/>
    <property type="match status" value="2"/>
</dbReference>
<feature type="transmembrane region" description="Helical" evidence="6">
    <location>
        <begin position="145"/>
        <end position="165"/>
    </location>
</feature>
<accession>A0A7X0RQY7</accession>
<dbReference type="Proteomes" id="UP000547209">
    <property type="component" value="Unassembled WGS sequence"/>
</dbReference>
<dbReference type="RefSeq" id="WP_185143406.1">
    <property type="nucleotide sequence ID" value="NZ_JACJVP010000024.1"/>
</dbReference>
<keyword evidence="5 6" id="KW-0472">Membrane</keyword>
<organism evidence="8 9">
    <name type="scientific">Cohnella nanjingensis</name>
    <dbReference type="NCBI Taxonomy" id="1387779"/>
    <lineage>
        <taxon>Bacteria</taxon>
        <taxon>Bacillati</taxon>
        <taxon>Bacillota</taxon>
        <taxon>Bacilli</taxon>
        <taxon>Bacillales</taxon>
        <taxon>Paenibacillaceae</taxon>
        <taxon>Cohnella</taxon>
    </lineage>
</organism>
<feature type="transmembrane region" description="Helical" evidence="6">
    <location>
        <begin position="266"/>
        <end position="285"/>
    </location>
</feature>
<evidence type="ECO:0000313" key="9">
    <source>
        <dbReference type="Proteomes" id="UP000547209"/>
    </source>
</evidence>
<feature type="transmembrane region" description="Helical" evidence="6">
    <location>
        <begin position="33"/>
        <end position="54"/>
    </location>
</feature>
<protein>
    <submittedName>
        <fullName evidence="8">DMT family transporter</fullName>
    </submittedName>
</protein>
<evidence type="ECO:0000259" key="7">
    <source>
        <dbReference type="Pfam" id="PF00892"/>
    </source>
</evidence>
<evidence type="ECO:0000256" key="5">
    <source>
        <dbReference type="ARBA" id="ARBA00023136"/>
    </source>
</evidence>
<keyword evidence="3 6" id="KW-0812">Transmembrane</keyword>
<keyword evidence="9" id="KW-1185">Reference proteome</keyword>
<evidence type="ECO:0000256" key="2">
    <source>
        <dbReference type="ARBA" id="ARBA00007362"/>
    </source>
</evidence>
<feature type="domain" description="EamA" evidence="7">
    <location>
        <begin position="151"/>
        <end position="284"/>
    </location>
</feature>
<dbReference type="InterPro" id="IPR050638">
    <property type="entry name" value="AA-Vitamin_Transporters"/>
</dbReference>
<feature type="domain" description="EamA" evidence="7">
    <location>
        <begin position="7"/>
        <end position="136"/>
    </location>
</feature>
<evidence type="ECO:0000313" key="8">
    <source>
        <dbReference type="EMBL" id="MBB6671930.1"/>
    </source>
</evidence>
<feature type="transmembrane region" description="Helical" evidence="6">
    <location>
        <begin position="177"/>
        <end position="199"/>
    </location>
</feature>
<dbReference type="AlphaFoldDB" id="A0A7X0RQY7"/>
<gene>
    <name evidence="8" type="ORF">H7C19_14665</name>
</gene>
<feature type="transmembrane region" description="Helical" evidence="6">
    <location>
        <begin position="66"/>
        <end position="85"/>
    </location>
</feature>
<feature type="transmembrane region" description="Helical" evidence="6">
    <location>
        <begin position="97"/>
        <end position="114"/>
    </location>
</feature>
<dbReference type="GO" id="GO:0016020">
    <property type="term" value="C:membrane"/>
    <property type="evidence" value="ECO:0007669"/>
    <property type="project" value="UniProtKB-SubCell"/>
</dbReference>
<evidence type="ECO:0000256" key="1">
    <source>
        <dbReference type="ARBA" id="ARBA00004127"/>
    </source>
</evidence>
<evidence type="ECO:0000256" key="4">
    <source>
        <dbReference type="ARBA" id="ARBA00022989"/>
    </source>
</evidence>
<feature type="transmembrane region" description="Helical" evidence="6">
    <location>
        <begin position="242"/>
        <end position="260"/>
    </location>
</feature>
<comment type="subcellular location">
    <subcellularLocation>
        <location evidence="1">Endomembrane system</location>
        <topology evidence="1">Multi-pass membrane protein</topology>
    </subcellularLocation>
</comment>
<evidence type="ECO:0000256" key="3">
    <source>
        <dbReference type="ARBA" id="ARBA00022692"/>
    </source>
</evidence>
<proteinExistence type="inferred from homology"/>
<sequence>MPRLLFFVLIVLSLIWGGSFFFIKQLLHDFGPWTIAFLRSSFGLITISAIMLVLRKPFALRQIQWFPMAVMALFNTAIPWAIIAFSETRLTSSMASILNATTPLWTIVVGAAIFKAATNRMQWIGMGIAFIGLLVLLDINPHSVVSVDVVGFVSMIAATLCYAVGSQLSKRLKGVSMYQITFGTLLCAMLGSGTVAFLAEPVSLPRLASLTNLSMLIGLGVFGSGVAYILFYFLIQKGSPEFATMVTYLVPGTAIIWGGALLNEPIHWSLLAGLVCILGGVFVTGRKRARTEAARK</sequence>
<name>A0A7X0RQY7_9BACL</name>
<dbReference type="InterPro" id="IPR037185">
    <property type="entry name" value="EmrE-like"/>
</dbReference>
<evidence type="ECO:0000256" key="6">
    <source>
        <dbReference type="SAM" id="Phobius"/>
    </source>
</evidence>
<dbReference type="PANTHER" id="PTHR32322:SF9">
    <property type="entry name" value="AMINO-ACID METABOLITE EFFLUX PUMP-RELATED"/>
    <property type="match status" value="1"/>
</dbReference>
<dbReference type="PANTHER" id="PTHR32322">
    <property type="entry name" value="INNER MEMBRANE TRANSPORTER"/>
    <property type="match status" value="1"/>
</dbReference>
<reference evidence="8 9" key="1">
    <citation type="submission" date="2020-08" db="EMBL/GenBank/DDBJ databases">
        <title>Cohnella phylogeny.</title>
        <authorList>
            <person name="Dunlap C."/>
        </authorList>
    </citation>
    <scope>NUCLEOTIDE SEQUENCE [LARGE SCALE GENOMIC DNA]</scope>
    <source>
        <strain evidence="8 9">DSM 28246</strain>
    </source>
</reference>
<comment type="similarity">
    <text evidence="2">Belongs to the EamA transporter family.</text>
</comment>
<keyword evidence="4 6" id="KW-1133">Transmembrane helix</keyword>
<dbReference type="EMBL" id="JACJVP010000024">
    <property type="protein sequence ID" value="MBB6671930.1"/>
    <property type="molecule type" value="Genomic_DNA"/>
</dbReference>